<comment type="caution">
    <text evidence="1">The sequence shown here is derived from an EMBL/GenBank/DDBJ whole genome shotgun (WGS) entry which is preliminary data.</text>
</comment>
<name>A0A9Q3BZ16_9BASI</name>
<dbReference type="AlphaFoldDB" id="A0A9Q3BZ16"/>
<accession>A0A9Q3BZ16</accession>
<keyword evidence="2" id="KW-1185">Reference proteome</keyword>
<evidence type="ECO:0000313" key="1">
    <source>
        <dbReference type="EMBL" id="MBW0475214.1"/>
    </source>
</evidence>
<dbReference type="Proteomes" id="UP000765509">
    <property type="component" value="Unassembled WGS sequence"/>
</dbReference>
<organism evidence="1 2">
    <name type="scientific">Austropuccinia psidii MF-1</name>
    <dbReference type="NCBI Taxonomy" id="1389203"/>
    <lineage>
        <taxon>Eukaryota</taxon>
        <taxon>Fungi</taxon>
        <taxon>Dikarya</taxon>
        <taxon>Basidiomycota</taxon>
        <taxon>Pucciniomycotina</taxon>
        <taxon>Pucciniomycetes</taxon>
        <taxon>Pucciniales</taxon>
        <taxon>Sphaerophragmiaceae</taxon>
        <taxon>Austropuccinia</taxon>
    </lineage>
</organism>
<gene>
    <name evidence="1" type="ORF">O181_014929</name>
</gene>
<evidence type="ECO:0000313" key="2">
    <source>
        <dbReference type="Proteomes" id="UP000765509"/>
    </source>
</evidence>
<proteinExistence type="predicted"/>
<sequence length="350" mass="39228">MLERLQAANNILSVNAISETKDPTRPTTSDSDAFLTDEINAMVSKQNHGLIYLDSGAGRTVLNDLILLVDPTPVKKKIHTLSTLVKVAHQGTLDFKGIKLYPVYYVPNGPVNLLKHSLIEPEIDLHRIVPFGIRITTKIVNPTSKIVPRGEVLRELTFERSSDGLRLLNLETGRIRVSQDYKPAVNAVMPTTHQPSSALPIRQSLKIKLQVPASLSNIPEETNDSYKPANPPEPASVVPTTEKLQNYDYIRYYKEAPRHISSSISQDNIVEGKRNACHSDQLLLTDTVPYLQAVNDPIERTEWRKAMDAEFASLMCHNTGELVPYREKPTKVIGGMWRLTCKRSEKGEVY</sequence>
<reference evidence="1" key="1">
    <citation type="submission" date="2021-03" db="EMBL/GenBank/DDBJ databases">
        <title>Draft genome sequence of rust myrtle Austropuccinia psidii MF-1, a brazilian biotype.</title>
        <authorList>
            <person name="Quecine M.C."/>
            <person name="Pachon D.M.R."/>
            <person name="Bonatelli M.L."/>
            <person name="Correr F.H."/>
            <person name="Franceschini L.M."/>
            <person name="Leite T.F."/>
            <person name="Margarido G.R.A."/>
            <person name="Almeida C.A."/>
            <person name="Ferrarezi J.A."/>
            <person name="Labate C.A."/>
        </authorList>
    </citation>
    <scope>NUCLEOTIDE SEQUENCE</scope>
    <source>
        <strain evidence="1">MF-1</strain>
    </source>
</reference>
<dbReference type="OrthoDB" id="2506384at2759"/>
<dbReference type="EMBL" id="AVOT02004028">
    <property type="protein sequence ID" value="MBW0475214.1"/>
    <property type="molecule type" value="Genomic_DNA"/>
</dbReference>
<protein>
    <submittedName>
        <fullName evidence="1">Uncharacterized protein</fullName>
    </submittedName>
</protein>